<feature type="non-terminal residue" evidence="7">
    <location>
        <position position="1"/>
    </location>
</feature>
<keyword evidence="5" id="KW-0325">Glycoprotein</keyword>
<evidence type="ECO:0000313" key="7">
    <source>
        <dbReference type="EMBL" id="OBA21773.1"/>
    </source>
</evidence>
<evidence type="ECO:0000256" key="2">
    <source>
        <dbReference type="ARBA" id="ARBA00022512"/>
    </source>
</evidence>
<protein>
    <recommendedName>
        <fullName evidence="6">Hyphally-regulated cell wall protein N-terminal domain-containing protein</fullName>
    </recommendedName>
</protein>
<evidence type="ECO:0000256" key="1">
    <source>
        <dbReference type="ARBA" id="ARBA00004191"/>
    </source>
</evidence>
<dbReference type="OrthoDB" id="4022214at2759"/>
<comment type="subcellular location">
    <subcellularLocation>
        <location evidence="1">Secreted</location>
        <location evidence="1">Cell wall</location>
    </subcellularLocation>
</comment>
<feature type="domain" description="Hyphally-regulated cell wall protein N-terminal" evidence="6">
    <location>
        <begin position="1"/>
        <end position="313"/>
    </location>
</feature>
<keyword evidence="4" id="KW-0732">Signal</keyword>
<dbReference type="GO" id="GO:0009277">
    <property type="term" value="C:fungal-type cell wall"/>
    <property type="evidence" value="ECO:0007669"/>
    <property type="project" value="UniProtKB-ARBA"/>
</dbReference>
<dbReference type="AlphaFoldDB" id="A0A1A0HCX0"/>
<dbReference type="RefSeq" id="XP_018712269.1">
    <property type="nucleotide sequence ID" value="XM_018855281.1"/>
</dbReference>
<feature type="non-terminal residue" evidence="7">
    <location>
        <position position="363"/>
    </location>
</feature>
<dbReference type="InterPro" id="IPR021031">
    <property type="entry name" value="Hyphal-reg_cell_wall_N"/>
</dbReference>
<dbReference type="Proteomes" id="UP000092555">
    <property type="component" value="Unassembled WGS sequence"/>
</dbReference>
<evidence type="ECO:0000256" key="3">
    <source>
        <dbReference type="ARBA" id="ARBA00022525"/>
    </source>
</evidence>
<keyword evidence="2" id="KW-0134">Cell wall</keyword>
<evidence type="ECO:0000259" key="6">
    <source>
        <dbReference type="Pfam" id="PF11765"/>
    </source>
</evidence>
<gene>
    <name evidence="7" type="ORF">METBIDRAFT_24535</name>
</gene>
<organism evidence="7 8">
    <name type="scientific">Metschnikowia bicuspidata var. bicuspidata NRRL YB-4993</name>
    <dbReference type="NCBI Taxonomy" id="869754"/>
    <lineage>
        <taxon>Eukaryota</taxon>
        <taxon>Fungi</taxon>
        <taxon>Dikarya</taxon>
        <taxon>Ascomycota</taxon>
        <taxon>Saccharomycotina</taxon>
        <taxon>Pichiomycetes</taxon>
        <taxon>Metschnikowiaceae</taxon>
        <taxon>Metschnikowia</taxon>
    </lineage>
</organism>
<evidence type="ECO:0000313" key="8">
    <source>
        <dbReference type="Proteomes" id="UP000092555"/>
    </source>
</evidence>
<reference evidence="7 8" key="1">
    <citation type="submission" date="2016-05" db="EMBL/GenBank/DDBJ databases">
        <title>Comparative genomics of biotechnologically important yeasts.</title>
        <authorList>
            <consortium name="DOE Joint Genome Institute"/>
            <person name="Riley R."/>
            <person name="Haridas S."/>
            <person name="Wolfe K.H."/>
            <person name="Lopes M.R."/>
            <person name="Hittinger C.T."/>
            <person name="Goker M."/>
            <person name="Salamov A."/>
            <person name="Wisecaver J."/>
            <person name="Long T.M."/>
            <person name="Aerts A.L."/>
            <person name="Barry K."/>
            <person name="Choi C."/>
            <person name="Clum A."/>
            <person name="Coughlan A.Y."/>
            <person name="Deshpande S."/>
            <person name="Douglass A.P."/>
            <person name="Hanson S.J."/>
            <person name="Klenk H.-P."/>
            <person name="LaButti K."/>
            <person name="Lapidus A."/>
            <person name="Lindquist E."/>
            <person name="Lipzen A."/>
            <person name="Meier-kolthoff J.P."/>
            <person name="Ohm R.A."/>
            <person name="Otillar R.P."/>
            <person name="Pangilinan J."/>
            <person name="Peng Y."/>
            <person name="Rokas A."/>
            <person name="Rosa C.A."/>
            <person name="Scheuner C."/>
            <person name="Sibirny A.A."/>
            <person name="Slot J.C."/>
            <person name="Stielow J.B."/>
            <person name="Sun H."/>
            <person name="Kurtzman C.P."/>
            <person name="Blackwell M."/>
            <person name="Grigoriev I.V."/>
            <person name="Jeffries T.W."/>
        </authorList>
    </citation>
    <scope>NUCLEOTIDE SEQUENCE [LARGE SCALE GENOMIC DNA]</scope>
    <source>
        <strain evidence="7 8">NRRL YB-4993</strain>
    </source>
</reference>
<comment type="caution">
    <text evidence="7">The sequence shown here is derived from an EMBL/GenBank/DDBJ whole genome shotgun (WGS) entry which is preliminary data.</text>
</comment>
<proteinExistence type="predicted"/>
<keyword evidence="3" id="KW-0964">Secreted</keyword>
<name>A0A1A0HCX0_9ASCO</name>
<accession>A0A1A0HCX0</accession>
<dbReference type="Pfam" id="PF11765">
    <property type="entry name" value="Hyphal_reg_CWP"/>
    <property type="match status" value="1"/>
</dbReference>
<sequence>VFAVTITENTVQISTIDITLGDLTINAGVYYSIVNSALVTLAGSVTNAGGFYVTSANGLAASVVMTGSSFVNSGTCAFNSLSATVLSTYDIATLGSFLNTGDMYFGISGATIVGTPFIVTSVTSWSNDGMMVFRRASGDSALLVIEQVVGSGGLSTILNDGSICLYNTYWLQTTSIVGSGCITVGSGSEMQLQLSVGTLLFSVAESQTIYLASSDSVLSILGLSLSLLPDNTITVAGFGNGNKIELDILFLSYTYSSTTGILRLTLAILLSVEIYIGPGYNSLYFSTASTLLSKSISYSRSPPNAAPAICACSYNFPEVTTTALSSSTSTTSVNSDGSVETASGVVIVNTDSAGVVTTTTSII</sequence>
<dbReference type="EMBL" id="LXTC01000002">
    <property type="protein sequence ID" value="OBA21773.1"/>
    <property type="molecule type" value="Genomic_DNA"/>
</dbReference>
<dbReference type="STRING" id="869754.A0A1A0HCX0"/>
<dbReference type="GeneID" id="30028257"/>
<evidence type="ECO:0000256" key="5">
    <source>
        <dbReference type="ARBA" id="ARBA00023180"/>
    </source>
</evidence>
<evidence type="ECO:0000256" key="4">
    <source>
        <dbReference type="ARBA" id="ARBA00022729"/>
    </source>
</evidence>
<keyword evidence="8" id="KW-1185">Reference proteome</keyword>